<sequence length="504" mass="56032">MFPNTVIEWFGFALMAVALSYAMLWLIGTLIAPPAHDQSRSDVGFNRAHYLFEGELMIDHDAGHLPSSETDLPEWGDLRRWLMGRFANLPARLDDLKDGVPVIALSRDSHDTAQLEICRDGVTSRVTLSDPPHVCPAGRHAILAEHARLSELREALEAAPYPAWKTTLDGVILWRNTACAETFEPRALRMNVPLPDPGHSSSTRFSVPAGPPSGPLWFEVHSTAHESHVMHHATEITKVVRAETVQRDFVQTLTKTFAYLTIGLAVFDKNRQLALFNPALVDLTSLPVDFLSGQPELMGFFDNLRNRQVMPEPRSYASWRAQITAIIESAQGGLYQETWSLPNDVTYRVTGRPHPDGAVAFLFEDITAEVMLARRYRSQLDLRQSALDSLPEAVMIIGPNNVLSFCNRACSQLLKIDPDSCFSDMSVRDLIAVCEVTLPDPVIWSKVERALRQRTLDAPLRKSADLSDRGMLSYRVELLPAGARMLILNLTSPAKEAPVRAVAG</sequence>
<organism evidence="3 4">
    <name type="scientific">Roseovarius pelagicus</name>
    <dbReference type="NCBI Taxonomy" id="2980108"/>
    <lineage>
        <taxon>Bacteria</taxon>
        <taxon>Pseudomonadati</taxon>
        <taxon>Pseudomonadota</taxon>
        <taxon>Alphaproteobacteria</taxon>
        <taxon>Rhodobacterales</taxon>
        <taxon>Roseobacteraceae</taxon>
        <taxon>Roseovarius</taxon>
    </lineage>
</organism>
<dbReference type="Pfam" id="PF12860">
    <property type="entry name" value="PAS_7"/>
    <property type="match status" value="1"/>
</dbReference>
<protein>
    <submittedName>
        <fullName evidence="3">PAS-domain containing protein</fullName>
    </submittedName>
</protein>
<reference evidence="3" key="1">
    <citation type="submission" date="2022-10" db="EMBL/GenBank/DDBJ databases">
        <title>Roseovarius pelagicus sp. nov., isolated from Arctic seawater.</title>
        <authorList>
            <person name="Hong Y.W."/>
            <person name="Hwang C.Y."/>
        </authorList>
    </citation>
    <scope>NUCLEOTIDE SEQUENCE</scope>
    <source>
        <strain evidence="3">HL-MP18</strain>
    </source>
</reference>
<dbReference type="Pfam" id="PF13188">
    <property type="entry name" value="PAS_8"/>
    <property type="match status" value="1"/>
</dbReference>
<feature type="transmembrane region" description="Helical" evidence="1">
    <location>
        <begin position="6"/>
        <end position="32"/>
    </location>
</feature>
<keyword evidence="4" id="KW-1185">Reference proteome</keyword>
<dbReference type="InterPro" id="IPR000014">
    <property type="entry name" value="PAS"/>
</dbReference>
<evidence type="ECO:0000256" key="1">
    <source>
        <dbReference type="SAM" id="Phobius"/>
    </source>
</evidence>
<dbReference type="RefSeq" id="WP_263046959.1">
    <property type="nucleotide sequence ID" value="NZ_CP106738.1"/>
</dbReference>
<keyword evidence="1" id="KW-1133">Transmembrane helix</keyword>
<feature type="domain" description="PAS" evidence="2">
    <location>
        <begin position="150"/>
        <end position="209"/>
    </location>
</feature>
<dbReference type="InterPro" id="IPR035965">
    <property type="entry name" value="PAS-like_dom_sf"/>
</dbReference>
<accession>A0ABY6DDG0</accession>
<gene>
    <name evidence="3" type="ORF">N7U68_12070</name>
</gene>
<evidence type="ECO:0000259" key="2">
    <source>
        <dbReference type="SMART" id="SM00091"/>
    </source>
</evidence>
<keyword evidence="1" id="KW-0812">Transmembrane</keyword>
<dbReference type="SMART" id="SM00091">
    <property type="entry name" value="PAS"/>
    <property type="match status" value="3"/>
</dbReference>
<dbReference type="SUPFAM" id="SSF55785">
    <property type="entry name" value="PYP-like sensor domain (PAS domain)"/>
    <property type="match status" value="2"/>
</dbReference>
<keyword evidence="1" id="KW-0472">Membrane</keyword>
<name>A0ABY6DDG0_9RHOB</name>
<evidence type="ECO:0000313" key="3">
    <source>
        <dbReference type="EMBL" id="UXX81860.1"/>
    </source>
</evidence>
<evidence type="ECO:0000313" key="4">
    <source>
        <dbReference type="Proteomes" id="UP001064087"/>
    </source>
</evidence>
<dbReference type="Proteomes" id="UP001064087">
    <property type="component" value="Chromosome"/>
</dbReference>
<dbReference type="EMBL" id="CP106738">
    <property type="protein sequence ID" value="UXX81860.1"/>
    <property type="molecule type" value="Genomic_DNA"/>
</dbReference>
<feature type="domain" description="PAS" evidence="2">
    <location>
        <begin position="381"/>
        <end position="447"/>
    </location>
</feature>
<proteinExistence type="predicted"/>
<feature type="domain" description="PAS" evidence="2">
    <location>
        <begin position="251"/>
        <end position="318"/>
    </location>
</feature>